<organism evidence="1 2">
    <name type="scientific">Bacillus mycoides</name>
    <dbReference type="NCBI Taxonomy" id="1405"/>
    <lineage>
        <taxon>Bacteria</taxon>
        <taxon>Bacillati</taxon>
        <taxon>Bacillota</taxon>
        <taxon>Bacilli</taxon>
        <taxon>Bacillales</taxon>
        <taxon>Bacillaceae</taxon>
        <taxon>Bacillus</taxon>
        <taxon>Bacillus cereus group</taxon>
    </lineage>
</organism>
<dbReference type="Proteomes" id="UP000195696">
    <property type="component" value="Unassembled WGS sequence"/>
</dbReference>
<dbReference type="Gene3D" id="2.30.29.30">
    <property type="entry name" value="Pleckstrin-homology domain (PH domain)/Phosphotyrosine-binding domain (PTB)"/>
    <property type="match status" value="1"/>
</dbReference>
<evidence type="ECO:0008006" key="3">
    <source>
        <dbReference type="Google" id="ProtNLM"/>
    </source>
</evidence>
<name>A0A1G4EKA0_BACMY</name>
<protein>
    <recommendedName>
        <fullName evidence="3">GRAM domain-containing protein</fullName>
    </recommendedName>
</protein>
<reference evidence="1 2" key="1">
    <citation type="submission" date="2016-08" db="EMBL/GenBank/DDBJ databases">
        <authorList>
            <person name="Seilhamer J.J."/>
        </authorList>
    </citation>
    <scope>NUCLEOTIDE SEQUENCE [LARGE SCALE GENOMIC DNA]</scope>
    <source>
        <strain evidence="1 2">SDA_GO95</strain>
    </source>
</reference>
<sequence length="135" mass="15383">MGLKEQAMKDFQEKISSTESIQGMITTYYEIQNGVSALVGIPNANSTPVKGILAYTEQQLLFYSEILGSLPISLQIPYYQINKIKETKHVFALFKTFPAIAVFHQEQEVFTSLGNEEEFIRLQAFFEKIKLILKP</sequence>
<proteinExistence type="predicted"/>
<evidence type="ECO:0000313" key="1">
    <source>
        <dbReference type="EMBL" id="SCB69163.1"/>
    </source>
</evidence>
<evidence type="ECO:0000313" key="2">
    <source>
        <dbReference type="Proteomes" id="UP000195696"/>
    </source>
</evidence>
<dbReference type="AlphaFoldDB" id="A0A1G4EKA0"/>
<dbReference type="InterPro" id="IPR011993">
    <property type="entry name" value="PH-like_dom_sf"/>
</dbReference>
<gene>
    <name evidence="1" type="ORF">BWGO95_03315</name>
</gene>
<dbReference type="RefSeq" id="WP_088099321.1">
    <property type="nucleotide sequence ID" value="NZ_FMAK01000037.1"/>
</dbReference>
<accession>A0A1G4EKA0</accession>
<dbReference type="EMBL" id="FMAK01000037">
    <property type="protein sequence ID" value="SCB69163.1"/>
    <property type="molecule type" value="Genomic_DNA"/>
</dbReference>